<dbReference type="OrthoDB" id="1845996at2"/>
<dbReference type="AlphaFoldDB" id="A0A2T5J1U9"/>
<dbReference type="SUPFAM" id="SSF55961">
    <property type="entry name" value="Bet v1-like"/>
    <property type="match status" value="1"/>
</dbReference>
<comment type="caution">
    <text evidence="3">The sequence shown here is derived from an EMBL/GenBank/DDBJ whole genome shotgun (WGS) entry which is preliminary data.</text>
</comment>
<evidence type="ECO:0000313" key="3">
    <source>
        <dbReference type="EMBL" id="PTQ90420.1"/>
    </source>
</evidence>
<sequence>MLIVRWLIVFSMLCSTALYAAENDLQDLRRDDGNPNEWRLVFNNKTQKIKTYFKKEDKKRVRSFRMEAELDAPLSTVANVEFDADNYKNWYYQVEESKLLKIVSDTEFYTYIRYNSPGGLPDRDTVFQTVIKPYSKKTGYMMMLIKNKDDYIMPSNGITRIAVLDMVAKFTPIGTQKTLMEIEGYMDPGGFAPMWAVNLVQRTTPLTTIIGLQRMLLLPRYSSPTYNNPFKYTE</sequence>
<dbReference type="RefSeq" id="WP_107864860.1">
    <property type="nucleotide sequence ID" value="NZ_QAON01000003.1"/>
</dbReference>
<name>A0A2T5J1U9_9GAMM</name>
<dbReference type="InterPro" id="IPR002913">
    <property type="entry name" value="START_lipid-bd_dom"/>
</dbReference>
<gene>
    <name evidence="3" type="ORF">C8N29_103173</name>
</gene>
<evidence type="ECO:0000256" key="1">
    <source>
        <dbReference type="SAM" id="SignalP"/>
    </source>
</evidence>
<organism evidence="3 4">
    <name type="scientific">Agitococcus lubricus</name>
    <dbReference type="NCBI Taxonomy" id="1077255"/>
    <lineage>
        <taxon>Bacteria</taxon>
        <taxon>Pseudomonadati</taxon>
        <taxon>Pseudomonadota</taxon>
        <taxon>Gammaproteobacteria</taxon>
        <taxon>Moraxellales</taxon>
        <taxon>Moraxellaceae</taxon>
        <taxon>Agitococcus</taxon>
    </lineage>
</organism>
<evidence type="ECO:0000313" key="4">
    <source>
        <dbReference type="Proteomes" id="UP000244223"/>
    </source>
</evidence>
<reference evidence="3 4" key="1">
    <citation type="submission" date="2018-04" db="EMBL/GenBank/DDBJ databases">
        <title>Genomic Encyclopedia of Archaeal and Bacterial Type Strains, Phase II (KMG-II): from individual species to whole genera.</title>
        <authorList>
            <person name="Goeker M."/>
        </authorList>
    </citation>
    <scope>NUCLEOTIDE SEQUENCE [LARGE SCALE GENOMIC DNA]</scope>
    <source>
        <strain evidence="3 4">DSM 5822</strain>
    </source>
</reference>
<keyword evidence="4" id="KW-1185">Reference proteome</keyword>
<feature type="signal peptide" evidence="1">
    <location>
        <begin position="1"/>
        <end position="20"/>
    </location>
</feature>
<dbReference type="Pfam" id="PF01852">
    <property type="entry name" value="START"/>
    <property type="match status" value="1"/>
</dbReference>
<evidence type="ECO:0000259" key="2">
    <source>
        <dbReference type="Pfam" id="PF01852"/>
    </source>
</evidence>
<protein>
    <recommendedName>
        <fullName evidence="2">START domain-containing protein</fullName>
    </recommendedName>
</protein>
<dbReference type="EMBL" id="QAON01000003">
    <property type="protein sequence ID" value="PTQ90420.1"/>
    <property type="molecule type" value="Genomic_DNA"/>
</dbReference>
<proteinExistence type="predicted"/>
<feature type="chain" id="PRO_5015437984" description="START domain-containing protein" evidence="1">
    <location>
        <begin position="21"/>
        <end position="234"/>
    </location>
</feature>
<keyword evidence="1" id="KW-0732">Signal</keyword>
<dbReference type="InterPro" id="IPR023393">
    <property type="entry name" value="START-like_dom_sf"/>
</dbReference>
<dbReference type="Proteomes" id="UP000244223">
    <property type="component" value="Unassembled WGS sequence"/>
</dbReference>
<accession>A0A2T5J1U9</accession>
<feature type="domain" description="START" evidence="2">
    <location>
        <begin position="22"/>
        <end position="140"/>
    </location>
</feature>
<dbReference type="GO" id="GO:0008289">
    <property type="term" value="F:lipid binding"/>
    <property type="evidence" value="ECO:0007669"/>
    <property type="project" value="InterPro"/>
</dbReference>
<dbReference type="Gene3D" id="3.30.530.20">
    <property type="match status" value="1"/>
</dbReference>